<keyword evidence="1" id="KW-0812">Transmembrane</keyword>
<dbReference type="GO" id="GO:0038038">
    <property type="term" value="C:G protein-coupled receptor homodimeric complex"/>
    <property type="evidence" value="ECO:0007669"/>
    <property type="project" value="TreeGrafter"/>
</dbReference>
<dbReference type="GO" id="GO:0000750">
    <property type="term" value="P:pheromone-dependent signal transduction involved in conjugation with cellular fusion"/>
    <property type="evidence" value="ECO:0007669"/>
    <property type="project" value="TreeGrafter"/>
</dbReference>
<proteinExistence type="predicted"/>
<feature type="transmembrane region" description="Helical" evidence="1">
    <location>
        <begin position="163"/>
        <end position="192"/>
    </location>
</feature>
<gene>
    <name evidence="2" type="ORF">B5807_03301</name>
</gene>
<sequence>MAEVAAPPPPFDPATFDPWHQDINMYMPDGSLLTVNMGLVDKYRLYTTRLSISFGSQVGGSLMLLLVLVLLTRSEKRKSLIFILNALCLFFNTIRLIFASCYLTGNLVHPYNLLSGVYFSTPTDIAVSVTSNTLSFVVLAFIMASLSLQVWVACVTASTLQRILIMGITTAMALVCLGFKFAFMVASHIALVESKVRDVDKLSAISWIAQGVAIMLYSCVFTWKLGFAIVQRRRLNMLQFGPMQIVFIMGCQTMIIPALLSAIQFQQDIQNKIPEIGNLVLTVVCIFLPMSAIWAGVANDSMIAHRGPDAHHWLIHDQFGRGSSGTATTDSATAVDKSRQMSCSTCTYAKKGDDLGSSKYSPTRKPSTTADDAILVDREYIVHHEVYPLDRI</sequence>
<feature type="transmembrane region" description="Helical" evidence="1">
    <location>
        <begin position="83"/>
        <end position="105"/>
    </location>
</feature>
<dbReference type="PANTHER" id="PTHR28009">
    <property type="entry name" value="PHEROMONE ALPHA FACTOR RECEPTOR"/>
    <property type="match status" value="1"/>
</dbReference>
<keyword evidence="3" id="KW-1185">Reference proteome</keyword>
<evidence type="ECO:0000313" key="2">
    <source>
        <dbReference type="EMBL" id="OSS51347.1"/>
    </source>
</evidence>
<reference evidence="2 3" key="1">
    <citation type="journal article" date="2017" name="Genome Announc.">
        <title>Genome sequence of the saprophytic ascomycete Epicoccum nigrum ICMP 19927 strain isolated from New Zealand.</title>
        <authorList>
            <person name="Fokin M."/>
            <person name="Fleetwood D."/>
            <person name="Weir B.S."/>
            <person name="Villas-Boas S.G."/>
        </authorList>
    </citation>
    <scope>NUCLEOTIDE SEQUENCE [LARGE SCALE GENOMIC DNA]</scope>
    <source>
        <strain evidence="2 3">ICMP 19927</strain>
    </source>
</reference>
<evidence type="ECO:0000256" key="1">
    <source>
        <dbReference type="SAM" id="Phobius"/>
    </source>
</evidence>
<dbReference type="Pfam" id="PF02116">
    <property type="entry name" value="STE2"/>
    <property type="match status" value="1"/>
</dbReference>
<evidence type="ECO:0000313" key="3">
    <source>
        <dbReference type="Proteomes" id="UP000193240"/>
    </source>
</evidence>
<dbReference type="PANTHER" id="PTHR28009:SF1">
    <property type="entry name" value="PHEROMONE ALPHA FACTOR RECEPTOR"/>
    <property type="match status" value="1"/>
</dbReference>
<name>A0A1Y2M771_EPING</name>
<dbReference type="AlphaFoldDB" id="A0A1Y2M771"/>
<evidence type="ECO:0008006" key="4">
    <source>
        <dbReference type="Google" id="ProtNLM"/>
    </source>
</evidence>
<keyword evidence="1" id="KW-0472">Membrane</keyword>
<dbReference type="Proteomes" id="UP000193240">
    <property type="component" value="Unassembled WGS sequence"/>
</dbReference>
<accession>A0A1Y2M771</accession>
<feature type="transmembrane region" description="Helical" evidence="1">
    <location>
        <begin position="245"/>
        <end position="264"/>
    </location>
</feature>
<dbReference type="STRING" id="105696.A0A1Y2M771"/>
<dbReference type="EMBL" id="KZ107840">
    <property type="protein sequence ID" value="OSS51347.1"/>
    <property type="molecule type" value="Genomic_DNA"/>
</dbReference>
<feature type="transmembrane region" description="Helical" evidence="1">
    <location>
        <begin position="125"/>
        <end position="151"/>
    </location>
</feature>
<dbReference type="CDD" id="cd14939">
    <property type="entry name" value="7tmD_STE2"/>
    <property type="match status" value="1"/>
</dbReference>
<protein>
    <recommendedName>
        <fullName evidence="4">Mating-type alpha-pheromone receptor PreB</fullName>
    </recommendedName>
</protein>
<dbReference type="InterPro" id="IPR027458">
    <property type="entry name" value="STE2_TM1-TM2_sf"/>
</dbReference>
<dbReference type="InParanoid" id="A0A1Y2M771"/>
<dbReference type="FunCoup" id="A0A1Y2M771">
    <property type="interactions" value="70"/>
</dbReference>
<feature type="transmembrane region" description="Helical" evidence="1">
    <location>
        <begin position="204"/>
        <end position="225"/>
    </location>
</feature>
<dbReference type="PRINTS" id="PR00250">
    <property type="entry name" value="GPCRSTE2"/>
</dbReference>
<organism evidence="2 3">
    <name type="scientific">Epicoccum nigrum</name>
    <name type="common">Soil fungus</name>
    <name type="synonym">Epicoccum purpurascens</name>
    <dbReference type="NCBI Taxonomy" id="105696"/>
    <lineage>
        <taxon>Eukaryota</taxon>
        <taxon>Fungi</taxon>
        <taxon>Dikarya</taxon>
        <taxon>Ascomycota</taxon>
        <taxon>Pezizomycotina</taxon>
        <taxon>Dothideomycetes</taxon>
        <taxon>Pleosporomycetidae</taxon>
        <taxon>Pleosporales</taxon>
        <taxon>Pleosporineae</taxon>
        <taxon>Didymellaceae</taxon>
        <taxon>Epicoccum</taxon>
    </lineage>
</organism>
<dbReference type="OMA" id="VSICYFS"/>
<dbReference type="Gene3D" id="1.10.287.920">
    <property type="entry name" value="Pheromone alpha factor receptor"/>
    <property type="match status" value="1"/>
</dbReference>
<feature type="transmembrane region" description="Helical" evidence="1">
    <location>
        <begin position="276"/>
        <end position="297"/>
    </location>
</feature>
<keyword evidence="1" id="KW-1133">Transmembrane helix</keyword>
<feature type="transmembrane region" description="Helical" evidence="1">
    <location>
        <begin position="50"/>
        <end position="71"/>
    </location>
</feature>
<dbReference type="GO" id="GO:0004932">
    <property type="term" value="F:mating-type factor pheromone receptor activity"/>
    <property type="evidence" value="ECO:0007669"/>
    <property type="project" value="InterPro"/>
</dbReference>
<dbReference type="InterPro" id="IPR000366">
    <property type="entry name" value="GPCR_STE2"/>
</dbReference>